<dbReference type="EMBL" id="QXJM01000007">
    <property type="protein sequence ID" value="RIE05374.1"/>
    <property type="molecule type" value="Genomic_DNA"/>
</dbReference>
<dbReference type="Proteomes" id="UP000266340">
    <property type="component" value="Unassembled WGS sequence"/>
</dbReference>
<dbReference type="Gene3D" id="2.60.40.4350">
    <property type="match status" value="1"/>
</dbReference>
<dbReference type="Pfam" id="PF09700">
    <property type="entry name" value="Cas_Cmr3"/>
    <property type="match status" value="1"/>
</dbReference>
<dbReference type="InterPro" id="IPR019117">
    <property type="entry name" value="CRISPR-assoc_protein_Cmr3"/>
</dbReference>
<gene>
    <name evidence="1" type="primary">cmr3</name>
    <name evidence="1" type="ORF">D3H35_00890</name>
</gene>
<proteinExistence type="predicted"/>
<protein>
    <submittedName>
        <fullName evidence="1">Type III-B CRISPR module-associated protein Cmr3</fullName>
    </submittedName>
</protein>
<reference evidence="1 2" key="1">
    <citation type="submission" date="2018-09" db="EMBL/GenBank/DDBJ databases">
        <title>Cohnella cavernae sp. nov., isolated from a karst cave.</title>
        <authorList>
            <person name="Zhu H."/>
        </authorList>
    </citation>
    <scope>NUCLEOTIDE SEQUENCE [LARGE SCALE GENOMIC DNA]</scope>
    <source>
        <strain evidence="1 2">K2E09-144</strain>
    </source>
</reference>
<dbReference type="OrthoDB" id="6162707at2"/>
<evidence type="ECO:0000313" key="2">
    <source>
        <dbReference type="Proteomes" id="UP000266340"/>
    </source>
</evidence>
<sequence>MLMRIEPVDPIMTRDGRPFDDSPGSTASIMNEVSPGMLAGTIRTLLLKNRNGLSAIDKADLLRQLRIAGPLLEWNGHLYFPMPADLVIYEVNDILKVINLQPQSVAPDEGYFGVSVEGRQRMDLLPPLVQHYSKLYKGSPAFVREDWLYRELSGAVSADDWSRELNEWKKWRSSQSQEAAPPHSPFLQPYEREIRLHNAIDDTRGGTEEGKLFSTEALRFKPGVSLLVSIDMEGSKPDKRLKTLHSMGGKRRLARFQEIDWPQDRLFPWKCPESIASSMCKAKPGDRLRMTLATPAYFLKGWRPRWVDADFHTNEHLFECLNIPASSALRLKLQWACVDRWLPVSGWSIGRSVREGKEKAVRRMVPAGSVYFFELVDGDAGVLADNWLVSVSDTRRRKGPLDREDGFGLAIWGIESGRNCNG</sequence>
<evidence type="ECO:0000313" key="1">
    <source>
        <dbReference type="EMBL" id="RIE05374.1"/>
    </source>
</evidence>
<dbReference type="NCBIfam" id="TIGR01888">
    <property type="entry name" value="cas_cmr3"/>
    <property type="match status" value="1"/>
</dbReference>
<organism evidence="1 2">
    <name type="scientific">Cohnella faecalis</name>
    <dbReference type="NCBI Taxonomy" id="2315694"/>
    <lineage>
        <taxon>Bacteria</taxon>
        <taxon>Bacillati</taxon>
        <taxon>Bacillota</taxon>
        <taxon>Bacilli</taxon>
        <taxon>Bacillales</taxon>
        <taxon>Paenibacillaceae</taxon>
        <taxon>Cohnella</taxon>
    </lineage>
</organism>
<name>A0A398D2R6_9BACL</name>
<comment type="caution">
    <text evidence="1">The sequence shown here is derived from an EMBL/GenBank/DDBJ whole genome shotgun (WGS) entry which is preliminary data.</text>
</comment>
<dbReference type="AlphaFoldDB" id="A0A398D2R6"/>
<keyword evidence="2" id="KW-1185">Reference proteome</keyword>
<dbReference type="RefSeq" id="WP_119147374.1">
    <property type="nucleotide sequence ID" value="NZ_JBHSOV010000044.1"/>
</dbReference>
<dbReference type="Gene3D" id="3.30.70.2940">
    <property type="match status" value="1"/>
</dbReference>
<dbReference type="InterPro" id="IPR010165">
    <property type="entry name" value="CRISPR-Cmr3_IIIB"/>
</dbReference>
<accession>A0A398D2R6</accession>